<dbReference type="InterPro" id="IPR001715">
    <property type="entry name" value="CH_dom"/>
</dbReference>
<evidence type="ECO:0000313" key="14">
    <source>
        <dbReference type="EMBL" id="CAL1264138.1"/>
    </source>
</evidence>
<evidence type="ECO:0000256" key="6">
    <source>
        <dbReference type="ARBA" id="ARBA00023038"/>
    </source>
</evidence>
<feature type="compositionally biased region" description="Polar residues" evidence="10">
    <location>
        <begin position="526"/>
        <end position="548"/>
    </location>
</feature>
<evidence type="ECO:0000256" key="8">
    <source>
        <dbReference type="PROSITE-ProRule" id="PRU00125"/>
    </source>
</evidence>
<dbReference type="Pfam" id="PF00412">
    <property type="entry name" value="LIM"/>
    <property type="match status" value="1"/>
</dbReference>
<dbReference type="InterPro" id="IPR001781">
    <property type="entry name" value="Znf_LIM"/>
</dbReference>
<protein>
    <recommendedName>
        <fullName evidence="16">MICAL-like protein 1</fullName>
    </recommendedName>
</protein>
<evidence type="ECO:0000259" key="13">
    <source>
        <dbReference type="PROSITE" id="PS51848"/>
    </source>
</evidence>
<feature type="compositionally biased region" description="Basic residues" evidence="10">
    <location>
        <begin position="1194"/>
        <end position="1203"/>
    </location>
</feature>
<dbReference type="Proteomes" id="UP001497382">
    <property type="component" value="Unassembled WGS sequence"/>
</dbReference>
<dbReference type="FunFam" id="1.10.418.10:FF:000023">
    <property type="entry name" value="EH domain-binding protein 1 isoform X1"/>
    <property type="match status" value="1"/>
</dbReference>
<sequence>MMDNQAKGLIKGLENWAKRITKGYKDVDVNNLSSSFRDGLAFCAIIHHYRPDLIDFESLSKTNIFENNNLAFSVAEKQLGIQALLDAEDMVKLERPDRLCIITYLSQLYNYFENQNKVKTLKPGIKRPQSNSASKVVGLPPPKLLSIKHEVCHVCKHRVYILERLIVDNKLYHRDCFRCSKCNALLNPGAYVESDTLGLYECAVCLPEENSYSMDTQDTSYDSSEDRNGSLSNTSSKQPSPIFRKELPSKPLISEAVNSARSSFLQNSLSSKSPELRKVRPNLRNGAVSAEDTSTQSVKDDSADSGVSVRNKISVFESNHHSKFGSLSRTPEISNSSTLTPPSSAPTSDSTTPTKSPRTSAIFTYNSSIVNKSKQLTTSVELTESSAQSKEAPSEAEFTESATQPKSAVDRVKPVENSSISSNVIPSDSIEISETSIDSSSPLKKSSESQSDKLNCDNSATTSVLSKVPNPTYRHSLNLEILSKEESLSKISTSRSSQINEYKSPFKASRDIFQASLPPLKLGIPTATSTPKKESSSLPQTPITSSLDSPRIGGVEIPQIRSTYSRTLPRPGSAGSLRSKDKHNEPSSTSETDLSHSTVSRLGSAGRRSSLESYNKGSMAANEDASASGSIKSLIEENKGFSLTSLREKNSSFQLSSTLGSNLKSDNSLFKRQFSDVPIPNVRHSLEIKRLSSPKTSEPTEDKNSLVKPSNTVIEKSLPVSPTDTPQKSNMEIPKIETRSVVSKVVKPKVIEPPKSEKEYPGDLNPFGDEEEEEEYPDDLNPFGDDDGEREAVGVGLAVDYDESKNPFASDEDDDNAETVVPQSKSVTPKTAPIKASSPFHSVWTSSPTGSLKGTTKKRKAPKPPKVTDIFPNDSQDSEADASFNSLKSSPSGSRISMQTPSPKLRKNKPAPPPPPVLSNKQNLQPDVIANSKQMKDADNLKLKSSTASDDAKQAKKKKRPAPPVPIPKRKDQWMVFGDVRKMKYGQANEASCPENKKIPLKEIIREMKEIEEKQKECERQGREIEILIRDRDKDEEPTVEEEEYIMQLFDLVNQKNALFRRQAELMYIKRSQRLEEQQAEVEMQIRQLLMKPDSEKTEGDRAREEELILELKDIVDQRSSIIDSIEMDRRRELEEDASVQEQIEIKNGDLPIAAEIKEKSSSKKKEKKAKKEKKKKDKAAKKDEDNNDESKKASGKKKGLFK</sequence>
<dbReference type="PROSITE" id="PS50021">
    <property type="entry name" value="CH"/>
    <property type="match status" value="1"/>
</dbReference>
<feature type="compositionally biased region" description="Basic residues" evidence="10">
    <location>
        <begin position="1165"/>
        <end position="1180"/>
    </location>
</feature>
<keyword evidence="6 8" id="KW-0440">LIM domain</keyword>
<dbReference type="Gene3D" id="1.10.418.10">
    <property type="entry name" value="Calponin-like domain"/>
    <property type="match status" value="1"/>
</dbReference>
<feature type="compositionally biased region" description="Polar residues" evidence="10">
    <location>
        <begin position="381"/>
        <end position="391"/>
    </location>
</feature>
<keyword evidence="15" id="KW-1185">Reference proteome</keyword>
<feature type="compositionally biased region" description="Polar residues" evidence="10">
    <location>
        <begin position="586"/>
        <end position="599"/>
    </location>
</feature>
<dbReference type="InterPro" id="IPR022735">
    <property type="entry name" value="bMERB_dom"/>
</dbReference>
<feature type="domain" description="Calponin-homology (CH)" evidence="11">
    <location>
        <begin position="7"/>
        <end position="113"/>
    </location>
</feature>
<keyword evidence="5 8" id="KW-0862">Zinc</keyword>
<feature type="compositionally biased region" description="Polar residues" evidence="10">
    <location>
        <begin position="707"/>
        <end position="730"/>
    </location>
</feature>
<reference evidence="14 15" key="1">
    <citation type="submission" date="2024-04" db="EMBL/GenBank/DDBJ databases">
        <authorList>
            <person name="Rising A."/>
            <person name="Reimegard J."/>
            <person name="Sonavane S."/>
            <person name="Akerstrom W."/>
            <person name="Nylinder S."/>
            <person name="Hedman E."/>
            <person name="Kallberg Y."/>
        </authorList>
    </citation>
    <scope>NUCLEOTIDE SEQUENCE [LARGE SCALE GENOMIC DNA]</scope>
</reference>
<keyword evidence="4" id="KW-0967">Endosome</keyword>
<feature type="compositionally biased region" description="Polar residues" evidence="10">
    <location>
        <begin position="456"/>
        <end position="465"/>
    </location>
</feature>
<evidence type="ECO:0000313" key="15">
    <source>
        <dbReference type="Proteomes" id="UP001497382"/>
    </source>
</evidence>
<feature type="compositionally biased region" description="Basic and acidic residues" evidence="10">
    <location>
        <begin position="749"/>
        <end position="761"/>
    </location>
</feature>
<dbReference type="GO" id="GO:0005768">
    <property type="term" value="C:endosome"/>
    <property type="evidence" value="ECO:0007669"/>
    <property type="project" value="UniProtKB-SubCell"/>
</dbReference>
<dbReference type="PANTHER" id="PTHR23167:SF84">
    <property type="entry name" value="ALPHA ACTININ 3-RELATED"/>
    <property type="match status" value="1"/>
</dbReference>
<feature type="region of interest" description="Disordered" evidence="10">
    <location>
        <begin position="381"/>
        <end position="468"/>
    </location>
</feature>
<dbReference type="PANTHER" id="PTHR23167">
    <property type="entry name" value="CALPONIN HOMOLOGY DOMAIN-CONTAINING PROTEIN DDB_G0272472-RELATED"/>
    <property type="match status" value="1"/>
</dbReference>
<feature type="region of interest" description="Disordered" evidence="10">
    <location>
        <begin position="1151"/>
        <end position="1203"/>
    </location>
</feature>
<dbReference type="PROSITE" id="PS00478">
    <property type="entry name" value="LIM_DOMAIN_1"/>
    <property type="match status" value="1"/>
</dbReference>
<feature type="region of interest" description="Disordered" evidence="10">
    <location>
        <begin position="265"/>
        <end position="307"/>
    </location>
</feature>
<feature type="coiled-coil region" evidence="9">
    <location>
        <begin position="1001"/>
        <end position="1031"/>
    </location>
</feature>
<feature type="compositionally biased region" description="Low complexity" evidence="10">
    <location>
        <begin position="418"/>
        <end position="444"/>
    </location>
</feature>
<feature type="compositionally biased region" description="Low complexity" evidence="10">
    <location>
        <begin position="334"/>
        <end position="359"/>
    </location>
</feature>
<dbReference type="SUPFAM" id="SSF57716">
    <property type="entry name" value="Glucocorticoid receptor-like (DNA-binding domain)"/>
    <property type="match status" value="1"/>
</dbReference>
<keyword evidence="2" id="KW-0597">Phosphoprotein</keyword>
<feature type="region of interest" description="Disordered" evidence="10">
    <location>
        <begin position="322"/>
        <end position="359"/>
    </location>
</feature>
<evidence type="ECO:0000256" key="2">
    <source>
        <dbReference type="ARBA" id="ARBA00022553"/>
    </source>
</evidence>
<comment type="subcellular location">
    <subcellularLocation>
        <location evidence="1">Endosome</location>
    </subcellularLocation>
</comment>
<dbReference type="Gene3D" id="2.10.110.10">
    <property type="entry name" value="Cysteine Rich Protein"/>
    <property type="match status" value="1"/>
</dbReference>
<evidence type="ECO:0000256" key="9">
    <source>
        <dbReference type="SAM" id="Coils"/>
    </source>
</evidence>
<dbReference type="Pfam" id="PF00307">
    <property type="entry name" value="CH"/>
    <property type="match status" value="1"/>
</dbReference>
<dbReference type="GO" id="GO:0046872">
    <property type="term" value="F:metal ion binding"/>
    <property type="evidence" value="ECO:0007669"/>
    <property type="project" value="UniProtKB-KW"/>
</dbReference>
<dbReference type="CDD" id="cd09358">
    <property type="entry name" value="LIM_Mical_like"/>
    <property type="match status" value="1"/>
</dbReference>
<feature type="compositionally biased region" description="Polar residues" evidence="10">
    <location>
        <begin position="883"/>
        <end position="902"/>
    </location>
</feature>
<feature type="compositionally biased region" description="Low complexity" evidence="10">
    <location>
        <begin position="600"/>
        <end position="613"/>
    </location>
</feature>
<keyword evidence="7 9" id="KW-0175">Coiled coil</keyword>
<evidence type="ECO:0000259" key="11">
    <source>
        <dbReference type="PROSITE" id="PS50021"/>
    </source>
</evidence>
<proteinExistence type="predicted"/>
<dbReference type="PROSITE" id="PS51848">
    <property type="entry name" value="BMERB"/>
    <property type="match status" value="1"/>
</dbReference>
<dbReference type="InterPro" id="IPR050540">
    <property type="entry name" value="F-actin_Monoox_Mical"/>
</dbReference>
<dbReference type="SUPFAM" id="SSF47576">
    <property type="entry name" value="Calponin-homology domain, CH-domain"/>
    <property type="match status" value="1"/>
</dbReference>
<name>A0AAV1YYN3_9ARAC</name>
<accession>A0AAV1YYN3</accession>
<comment type="caution">
    <text evidence="14">The sequence shown here is derived from an EMBL/GenBank/DDBJ whole genome shotgun (WGS) entry which is preliminary data.</text>
</comment>
<dbReference type="EMBL" id="CAXIEN010000011">
    <property type="protein sequence ID" value="CAL1264138.1"/>
    <property type="molecule type" value="Genomic_DNA"/>
</dbReference>
<evidence type="ECO:0000256" key="1">
    <source>
        <dbReference type="ARBA" id="ARBA00004177"/>
    </source>
</evidence>
<feature type="compositionally biased region" description="Polar residues" evidence="10">
    <location>
        <begin position="229"/>
        <end position="239"/>
    </location>
</feature>
<evidence type="ECO:0000256" key="7">
    <source>
        <dbReference type="ARBA" id="ARBA00023054"/>
    </source>
</evidence>
<feature type="compositionally biased region" description="Polar residues" evidence="10">
    <location>
        <begin position="839"/>
        <end position="852"/>
    </location>
</feature>
<dbReference type="Pfam" id="PF12130">
    <property type="entry name" value="bMERB_dom"/>
    <property type="match status" value="1"/>
</dbReference>
<dbReference type="AlphaFoldDB" id="A0AAV1YYN3"/>
<evidence type="ECO:0008006" key="16">
    <source>
        <dbReference type="Google" id="ProtNLM"/>
    </source>
</evidence>
<feature type="region of interest" description="Disordered" evidence="10">
    <location>
        <begin position="215"/>
        <end position="248"/>
    </location>
</feature>
<dbReference type="SMART" id="SM01203">
    <property type="entry name" value="DUF3585"/>
    <property type="match status" value="1"/>
</dbReference>
<feature type="compositionally biased region" description="Basic and acidic residues" evidence="10">
    <location>
        <begin position="445"/>
        <end position="455"/>
    </location>
</feature>
<feature type="region of interest" description="Disordered" evidence="10">
    <location>
        <begin position="521"/>
        <end position="629"/>
    </location>
</feature>
<keyword evidence="3 8" id="KW-0479">Metal-binding</keyword>
<evidence type="ECO:0000256" key="10">
    <source>
        <dbReference type="SAM" id="MobiDB-lite"/>
    </source>
</evidence>
<evidence type="ECO:0000256" key="5">
    <source>
        <dbReference type="ARBA" id="ARBA00022833"/>
    </source>
</evidence>
<dbReference type="PROSITE" id="PS50023">
    <property type="entry name" value="LIM_DOMAIN_2"/>
    <property type="match status" value="1"/>
</dbReference>
<dbReference type="SMART" id="SM00132">
    <property type="entry name" value="LIM"/>
    <property type="match status" value="1"/>
</dbReference>
<gene>
    <name evidence="14" type="ORF">LARSCL_LOCUS1852</name>
</gene>
<evidence type="ECO:0000256" key="3">
    <source>
        <dbReference type="ARBA" id="ARBA00022723"/>
    </source>
</evidence>
<feature type="region of interest" description="Disordered" evidence="10">
    <location>
        <begin position="689"/>
        <end position="971"/>
    </location>
</feature>
<dbReference type="InterPro" id="IPR036872">
    <property type="entry name" value="CH_dom_sf"/>
</dbReference>
<evidence type="ECO:0000256" key="4">
    <source>
        <dbReference type="ARBA" id="ARBA00022753"/>
    </source>
</evidence>
<evidence type="ECO:0000259" key="12">
    <source>
        <dbReference type="PROSITE" id="PS50023"/>
    </source>
</evidence>
<dbReference type="SMART" id="SM00033">
    <property type="entry name" value="CH"/>
    <property type="match status" value="1"/>
</dbReference>
<feature type="domain" description="BMERB" evidence="13">
    <location>
        <begin position="987"/>
        <end position="1142"/>
    </location>
</feature>
<organism evidence="14 15">
    <name type="scientific">Larinioides sclopetarius</name>
    <dbReference type="NCBI Taxonomy" id="280406"/>
    <lineage>
        <taxon>Eukaryota</taxon>
        <taxon>Metazoa</taxon>
        <taxon>Ecdysozoa</taxon>
        <taxon>Arthropoda</taxon>
        <taxon>Chelicerata</taxon>
        <taxon>Arachnida</taxon>
        <taxon>Araneae</taxon>
        <taxon>Araneomorphae</taxon>
        <taxon>Entelegynae</taxon>
        <taxon>Araneoidea</taxon>
        <taxon>Araneidae</taxon>
        <taxon>Larinioides</taxon>
    </lineage>
</organism>
<feature type="domain" description="LIM zinc-binding" evidence="12">
    <location>
        <begin position="150"/>
        <end position="212"/>
    </location>
</feature>
<feature type="compositionally biased region" description="Basic and acidic residues" evidence="10">
    <location>
        <begin position="1181"/>
        <end position="1193"/>
    </location>
</feature>
<feature type="compositionally biased region" description="Acidic residues" evidence="10">
    <location>
        <begin position="768"/>
        <end position="789"/>
    </location>
</feature>